<evidence type="ECO:0000256" key="1">
    <source>
        <dbReference type="SAM" id="MobiDB-lite"/>
    </source>
</evidence>
<sequence>MATSLHIYANLVWRGGSDESRIKRLAASKLLTVPHYRLPLQELSTVLESSLASGVPGELVAAEHLVSILSADRCFSFSEITGNVLVDAAALLGAGKASLKELIERTWSCDSPSSWAKNMLASFIVSRHQIDTRAADLFLAPVQDAERALAAAWEAAAAAAPPSPLPYSSLDELLADEPCLELLQRQQGEQGQGFVRLVFSTLLQQQQQQQQPQQHQQQQQQEGRLEGEEARQQRGQQGETRVTPPRPRMQSAPDTVTAAEVKRGDGGGGGAAPSRDNDSPAGGVIGGGGDDLCFIEEREDDDGEEGLAGGAGGGGLYGTEYGEEEDQEEGAFDAMYGTVADPYGDDVTVDDVDYGGSGGLGDGGLGGLGLSAADALEEVGEADDDAAAAAEEEEEEQQQEEEEGVHGTAAATTRGTSRRYGAGSPMTARTTHRSSSASATSASATTTLTTTAAEHWPLRPDLLRHYVRLVFSGPGAAERLAAAAALTLAAAGLRTTVAAAAGATAVRAHGSYDARRFQMPLPELLRRLRKTVPQLLPPVPEAASAGRVGSAAADVLVVGSWLLKRLSGARG</sequence>
<comment type="caution">
    <text evidence="2">The sequence shown here is derived from an EMBL/GenBank/DDBJ whole genome shotgun (WGS) entry which is preliminary data.</text>
</comment>
<reference evidence="2 3" key="1">
    <citation type="journal article" date="2021" name="Sci. Rep.">
        <title>Genome sequencing of the multicellular alga Astrephomene provides insights into convergent evolution of germ-soma differentiation.</title>
        <authorList>
            <person name="Yamashita S."/>
            <person name="Yamamoto K."/>
            <person name="Matsuzaki R."/>
            <person name="Suzuki S."/>
            <person name="Yamaguchi H."/>
            <person name="Hirooka S."/>
            <person name="Minakuchi Y."/>
            <person name="Miyagishima S."/>
            <person name="Kawachi M."/>
            <person name="Toyoda A."/>
            <person name="Nozaki H."/>
        </authorList>
    </citation>
    <scope>NUCLEOTIDE SEQUENCE [LARGE SCALE GENOMIC DNA]</scope>
    <source>
        <strain evidence="2 3">NIES-4017</strain>
    </source>
</reference>
<feature type="compositionally biased region" description="Gly residues" evidence="1">
    <location>
        <begin position="306"/>
        <end position="317"/>
    </location>
</feature>
<organism evidence="2 3">
    <name type="scientific">Astrephomene gubernaculifera</name>
    <dbReference type="NCBI Taxonomy" id="47775"/>
    <lineage>
        <taxon>Eukaryota</taxon>
        <taxon>Viridiplantae</taxon>
        <taxon>Chlorophyta</taxon>
        <taxon>core chlorophytes</taxon>
        <taxon>Chlorophyceae</taxon>
        <taxon>CS clade</taxon>
        <taxon>Chlamydomonadales</taxon>
        <taxon>Astrephomenaceae</taxon>
        <taxon>Astrephomene</taxon>
    </lineage>
</organism>
<gene>
    <name evidence="2" type="ORF">Agub_g14422</name>
</gene>
<feature type="non-terminal residue" evidence="2">
    <location>
        <position position="571"/>
    </location>
</feature>
<feature type="compositionally biased region" description="Low complexity" evidence="1">
    <location>
        <begin position="209"/>
        <end position="222"/>
    </location>
</feature>
<evidence type="ECO:0000313" key="3">
    <source>
        <dbReference type="Proteomes" id="UP001054857"/>
    </source>
</evidence>
<evidence type="ECO:0000313" key="2">
    <source>
        <dbReference type="EMBL" id="GFR52034.1"/>
    </source>
</evidence>
<feature type="region of interest" description="Disordered" evidence="1">
    <location>
        <begin position="209"/>
        <end position="283"/>
    </location>
</feature>
<dbReference type="EMBL" id="BMAR01000057">
    <property type="protein sequence ID" value="GFR52034.1"/>
    <property type="molecule type" value="Genomic_DNA"/>
</dbReference>
<feature type="compositionally biased region" description="Basic and acidic residues" evidence="1">
    <location>
        <begin position="223"/>
        <end position="232"/>
    </location>
</feature>
<dbReference type="AlphaFoldDB" id="A0AAD3E1S2"/>
<keyword evidence="3" id="KW-1185">Reference proteome</keyword>
<protein>
    <submittedName>
        <fullName evidence="2">Uncharacterized protein</fullName>
    </submittedName>
</protein>
<name>A0AAD3E1S2_9CHLO</name>
<feature type="compositionally biased region" description="Acidic residues" evidence="1">
    <location>
        <begin position="380"/>
        <end position="403"/>
    </location>
</feature>
<feature type="region of interest" description="Disordered" evidence="1">
    <location>
        <begin position="301"/>
        <end position="327"/>
    </location>
</feature>
<dbReference type="Proteomes" id="UP001054857">
    <property type="component" value="Unassembled WGS sequence"/>
</dbReference>
<proteinExistence type="predicted"/>
<accession>A0AAD3E1S2</accession>
<feature type="compositionally biased region" description="Low complexity" evidence="1">
    <location>
        <begin position="407"/>
        <end position="445"/>
    </location>
</feature>
<feature type="region of interest" description="Disordered" evidence="1">
    <location>
        <begin position="380"/>
        <end position="445"/>
    </location>
</feature>